<reference evidence="1" key="2">
    <citation type="submission" date="2023-06" db="EMBL/GenBank/DDBJ databases">
        <authorList>
            <consortium name="Lawrence Berkeley National Laboratory"/>
            <person name="Haridas S."/>
            <person name="Hensen N."/>
            <person name="Bonometti L."/>
            <person name="Westerberg I."/>
            <person name="Brannstrom I.O."/>
            <person name="Guillou S."/>
            <person name="Cros-Aarteil S."/>
            <person name="Calhoun S."/>
            <person name="Kuo A."/>
            <person name="Mondo S."/>
            <person name="Pangilinan J."/>
            <person name="Riley R."/>
            <person name="Labutti K."/>
            <person name="Andreopoulos B."/>
            <person name="Lipzen A."/>
            <person name="Chen C."/>
            <person name="Yanf M."/>
            <person name="Daum C."/>
            <person name="Ng V."/>
            <person name="Clum A."/>
            <person name="Steindorff A."/>
            <person name="Ohm R."/>
            <person name="Martin F."/>
            <person name="Silar P."/>
            <person name="Natvig D."/>
            <person name="Lalanne C."/>
            <person name="Gautier V."/>
            <person name="Ament-Velasquez S.L."/>
            <person name="Kruys A."/>
            <person name="Hutchinson M.I."/>
            <person name="Powell A.J."/>
            <person name="Barry K."/>
            <person name="Miller A.N."/>
            <person name="Grigoriev I.V."/>
            <person name="Debuchy R."/>
            <person name="Gladieux P."/>
            <person name="Thoren M.H."/>
            <person name="Johannesson H."/>
        </authorList>
    </citation>
    <scope>NUCLEOTIDE SEQUENCE</scope>
    <source>
        <strain evidence="1">CBS 560.94</strain>
    </source>
</reference>
<protein>
    <submittedName>
        <fullName evidence="1">Uncharacterized protein</fullName>
    </submittedName>
</protein>
<evidence type="ECO:0000313" key="1">
    <source>
        <dbReference type="EMBL" id="KAK3338760.1"/>
    </source>
</evidence>
<dbReference type="AlphaFoldDB" id="A0AAE0J899"/>
<evidence type="ECO:0000313" key="2">
    <source>
        <dbReference type="Proteomes" id="UP001278500"/>
    </source>
</evidence>
<dbReference type="Proteomes" id="UP001278500">
    <property type="component" value="Unassembled WGS sequence"/>
</dbReference>
<organism evidence="1 2">
    <name type="scientific">Neurospora tetraspora</name>
    <dbReference type="NCBI Taxonomy" id="94610"/>
    <lineage>
        <taxon>Eukaryota</taxon>
        <taxon>Fungi</taxon>
        <taxon>Dikarya</taxon>
        <taxon>Ascomycota</taxon>
        <taxon>Pezizomycotina</taxon>
        <taxon>Sordariomycetes</taxon>
        <taxon>Sordariomycetidae</taxon>
        <taxon>Sordariales</taxon>
        <taxon>Sordariaceae</taxon>
        <taxon>Neurospora</taxon>
    </lineage>
</organism>
<sequence length="205" mass="22818">MAAPAPLRCLFSNTERTVAQPTGSHLGRIRGVLCALYGEWSPSTFLQGPRPLSSVIQQLGTSWTPVFLENAEQGTGSVGPPARDGTCVWNFRNLTPRQSSQRTGRHLMRFQSEAARRPETRDPCVLHLFVRDRFAKTACRPLCQPVATGRQELGVRMVPHFSESRRSELQAKLRFPSPPINRFSSVHLISHQSSVIVIQPALRPA</sequence>
<comment type="caution">
    <text evidence="1">The sequence shown here is derived from an EMBL/GenBank/DDBJ whole genome shotgun (WGS) entry which is preliminary data.</text>
</comment>
<dbReference type="EMBL" id="JAUEPP010000007">
    <property type="protein sequence ID" value="KAK3338760.1"/>
    <property type="molecule type" value="Genomic_DNA"/>
</dbReference>
<keyword evidence="2" id="KW-1185">Reference proteome</keyword>
<reference evidence="1" key="1">
    <citation type="journal article" date="2023" name="Mol. Phylogenet. Evol.">
        <title>Genome-scale phylogeny and comparative genomics of the fungal order Sordariales.</title>
        <authorList>
            <person name="Hensen N."/>
            <person name="Bonometti L."/>
            <person name="Westerberg I."/>
            <person name="Brannstrom I.O."/>
            <person name="Guillou S."/>
            <person name="Cros-Aarteil S."/>
            <person name="Calhoun S."/>
            <person name="Haridas S."/>
            <person name="Kuo A."/>
            <person name="Mondo S."/>
            <person name="Pangilinan J."/>
            <person name="Riley R."/>
            <person name="LaButti K."/>
            <person name="Andreopoulos B."/>
            <person name="Lipzen A."/>
            <person name="Chen C."/>
            <person name="Yan M."/>
            <person name="Daum C."/>
            <person name="Ng V."/>
            <person name="Clum A."/>
            <person name="Steindorff A."/>
            <person name="Ohm R.A."/>
            <person name="Martin F."/>
            <person name="Silar P."/>
            <person name="Natvig D.O."/>
            <person name="Lalanne C."/>
            <person name="Gautier V."/>
            <person name="Ament-Velasquez S.L."/>
            <person name="Kruys A."/>
            <person name="Hutchinson M.I."/>
            <person name="Powell A.J."/>
            <person name="Barry K."/>
            <person name="Miller A.N."/>
            <person name="Grigoriev I.V."/>
            <person name="Debuchy R."/>
            <person name="Gladieux P."/>
            <person name="Hiltunen Thoren M."/>
            <person name="Johannesson H."/>
        </authorList>
    </citation>
    <scope>NUCLEOTIDE SEQUENCE</scope>
    <source>
        <strain evidence="1">CBS 560.94</strain>
    </source>
</reference>
<gene>
    <name evidence="1" type="ORF">B0H65DRAFT_282210</name>
</gene>
<dbReference type="RefSeq" id="XP_062678120.1">
    <property type="nucleotide sequence ID" value="XM_062822895.1"/>
</dbReference>
<accession>A0AAE0J899</accession>
<proteinExistence type="predicted"/>
<dbReference type="GeneID" id="87860049"/>
<name>A0AAE0J899_9PEZI</name>